<keyword evidence="12" id="KW-1185">Reference proteome</keyword>
<gene>
    <name evidence="11" type="ORF">KVT40_003248</name>
</gene>
<keyword evidence="5 8" id="KW-0949">S-adenosyl-L-methionine</keyword>
<keyword evidence="6" id="KW-0238">DNA-binding</keyword>
<feature type="region of interest" description="Disordered" evidence="9">
    <location>
        <begin position="1081"/>
        <end position="1233"/>
    </location>
</feature>
<dbReference type="Pfam" id="PF00145">
    <property type="entry name" value="DNA_methylase"/>
    <property type="match status" value="1"/>
</dbReference>
<dbReference type="PANTHER" id="PTHR10629:SF54">
    <property type="entry name" value="DNA METHYLTRANSFERASE DIM-2"/>
    <property type="match status" value="1"/>
</dbReference>
<dbReference type="EC" id="2.1.1.37" evidence="2"/>
<evidence type="ECO:0000256" key="2">
    <source>
        <dbReference type="ARBA" id="ARBA00011975"/>
    </source>
</evidence>
<evidence type="ECO:0000256" key="7">
    <source>
        <dbReference type="ARBA" id="ARBA00023242"/>
    </source>
</evidence>
<evidence type="ECO:0000256" key="4">
    <source>
        <dbReference type="ARBA" id="ARBA00022679"/>
    </source>
</evidence>
<dbReference type="InterPro" id="IPR001025">
    <property type="entry name" value="BAH_dom"/>
</dbReference>
<dbReference type="SUPFAM" id="SSF53335">
    <property type="entry name" value="S-adenosyl-L-methionine-dependent methyltransferases"/>
    <property type="match status" value="1"/>
</dbReference>
<reference evidence="11" key="1">
    <citation type="submission" date="2021-07" db="EMBL/GenBank/DDBJ databases">
        <title>Elsinoe batatas strain:CRI-CJ2 Genome sequencing and assembly.</title>
        <authorList>
            <person name="Huang L."/>
        </authorList>
    </citation>
    <scope>NUCLEOTIDE SEQUENCE</scope>
    <source>
        <strain evidence="11">CRI-CJ2</strain>
    </source>
</reference>
<evidence type="ECO:0000256" key="1">
    <source>
        <dbReference type="ARBA" id="ARBA00004123"/>
    </source>
</evidence>
<dbReference type="GO" id="GO:0003677">
    <property type="term" value="F:DNA binding"/>
    <property type="evidence" value="ECO:0007669"/>
    <property type="project" value="UniProtKB-KW"/>
</dbReference>
<dbReference type="Gene3D" id="3.90.120.10">
    <property type="entry name" value="DNA Methylase, subunit A, domain 2"/>
    <property type="match status" value="1"/>
</dbReference>
<feature type="active site" evidence="8">
    <location>
        <position position="720"/>
    </location>
</feature>
<feature type="compositionally biased region" description="Polar residues" evidence="9">
    <location>
        <begin position="1"/>
        <end position="10"/>
    </location>
</feature>
<evidence type="ECO:0000259" key="10">
    <source>
        <dbReference type="PROSITE" id="PS51038"/>
    </source>
</evidence>
<dbReference type="GO" id="GO:0003682">
    <property type="term" value="F:chromatin binding"/>
    <property type="evidence" value="ECO:0007669"/>
    <property type="project" value="InterPro"/>
</dbReference>
<dbReference type="Gene3D" id="2.30.30.490">
    <property type="match status" value="1"/>
</dbReference>
<dbReference type="EMBL" id="JAESVG020000003">
    <property type="protein sequence ID" value="KAG8629383.1"/>
    <property type="molecule type" value="Genomic_DNA"/>
</dbReference>
<dbReference type="PROSITE" id="PS51679">
    <property type="entry name" value="SAM_MT_C5"/>
    <property type="match status" value="1"/>
</dbReference>
<dbReference type="GO" id="GO:0032259">
    <property type="term" value="P:methylation"/>
    <property type="evidence" value="ECO:0007669"/>
    <property type="project" value="UniProtKB-KW"/>
</dbReference>
<dbReference type="InterPro" id="IPR050390">
    <property type="entry name" value="C5-Methyltransferase"/>
</dbReference>
<dbReference type="GO" id="GO:0044027">
    <property type="term" value="P:negative regulation of gene expression via chromosomal CpG island methylation"/>
    <property type="evidence" value="ECO:0007669"/>
    <property type="project" value="TreeGrafter"/>
</dbReference>
<dbReference type="Pfam" id="PF25423">
    <property type="entry name" value="DUF7893"/>
    <property type="match status" value="1"/>
</dbReference>
<feature type="domain" description="BAH" evidence="10">
    <location>
        <begin position="362"/>
        <end position="485"/>
    </location>
</feature>
<evidence type="ECO:0000256" key="5">
    <source>
        <dbReference type="ARBA" id="ARBA00022691"/>
    </source>
</evidence>
<evidence type="ECO:0000313" key="11">
    <source>
        <dbReference type="EMBL" id="KAG8629383.1"/>
    </source>
</evidence>
<dbReference type="InterPro" id="IPR029063">
    <property type="entry name" value="SAM-dependent_MTases_sf"/>
</dbReference>
<dbReference type="InterPro" id="IPR043151">
    <property type="entry name" value="BAH_sf"/>
</dbReference>
<dbReference type="Gene3D" id="3.40.50.150">
    <property type="entry name" value="Vaccinia Virus protein VP39"/>
    <property type="match status" value="1"/>
</dbReference>
<name>A0A8K0PJC3_9PEZI</name>
<dbReference type="InterPro" id="IPR057215">
    <property type="entry name" value="DUF7893"/>
</dbReference>
<proteinExistence type="inferred from homology"/>
<evidence type="ECO:0000256" key="3">
    <source>
        <dbReference type="ARBA" id="ARBA00022603"/>
    </source>
</evidence>
<dbReference type="InterPro" id="IPR018117">
    <property type="entry name" value="C5_DNA_meth_AS"/>
</dbReference>
<comment type="similarity">
    <text evidence="8">Belongs to the class I-like SAM-binding methyltransferase superfamily. C5-methyltransferase family.</text>
</comment>
<dbReference type="PROSITE" id="PS00094">
    <property type="entry name" value="C5_MTASE_1"/>
    <property type="match status" value="1"/>
</dbReference>
<protein>
    <recommendedName>
        <fullName evidence="2">DNA (cytosine-5-)-methyltransferase</fullName>
        <ecNumber evidence="2">2.1.1.37</ecNumber>
    </recommendedName>
</protein>
<comment type="subcellular location">
    <subcellularLocation>
        <location evidence="1">Nucleus</location>
    </subcellularLocation>
</comment>
<comment type="caution">
    <text evidence="11">The sequence shown here is derived from an EMBL/GenBank/DDBJ whole genome shotgun (WGS) entry which is preliminary data.</text>
</comment>
<dbReference type="GO" id="GO:0005634">
    <property type="term" value="C:nucleus"/>
    <property type="evidence" value="ECO:0007669"/>
    <property type="project" value="UniProtKB-SubCell"/>
</dbReference>
<feature type="region of interest" description="Disordered" evidence="9">
    <location>
        <begin position="1"/>
        <end position="32"/>
    </location>
</feature>
<feature type="region of interest" description="Disordered" evidence="9">
    <location>
        <begin position="817"/>
        <end position="836"/>
    </location>
</feature>
<dbReference type="Pfam" id="PF01426">
    <property type="entry name" value="BAH"/>
    <property type="match status" value="1"/>
</dbReference>
<evidence type="ECO:0000256" key="8">
    <source>
        <dbReference type="PROSITE-ProRule" id="PRU01016"/>
    </source>
</evidence>
<feature type="compositionally biased region" description="Basic and acidic residues" evidence="9">
    <location>
        <begin position="1194"/>
        <end position="1207"/>
    </location>
</feature>
<dbReference type="PROSITE" id="PS51038">
    <property type="entry name" value="BAH"/>
    <property type="match status" value="1"/>
</dbReference>
<organism evidence="11 12">
    <name type="scientific">Elsinoe batatas</name>
    <dbReference type="NCBI Taxonomy" id="2601811"/>
    <lineage>
        <taxon>Eukaryota</taxon>
        <taxon>Fungi</taxon>
        <taxon>Dikarya</taxon>
        <taxon>Ascomycota</taxon>
        <taxon>Pezizomycotina</taxon>
        <taxon>Dothideomycetes</taxon>
        <taxon>Dothideomycetidae</taxon>
        <taxon>Myriangiales</taxon>
        <taxon>Elsinoaceae</taxon>
        <taxon>Elsinoe</taxon>
    </lineage>
</organism>
<sequence length="1326" mass="147801">MSESPSSPRSLAQVLGADGMTSSQHLETNRKRKLDLVPSCSPRKKVFAGFRHFHATIPRSAFDDLSLEKASWCEADALKLLPTISHQQYRVVNITDFTIYRSPHATIRPNEMVSLHALKVEIGVDTLCFDGSLCIDGREMHLQGIEFSTLAIHGYASTHITSVVPSMCIQSDIGSYHNVWYRLTRPSTEYSRYHDAFLWIADLAKYTIDFMLSRDAVGLNHFRHAFRDWLEESYSNAKCVRSWLSKYGSNRDFRSAIAANIHYLWKEAYDVDGTTDRHPLWAETDQNRLNAIPQHKRSEDSTIVTPFIHNMFNKMSFNGFLKVQDRYPSLRSTTVQRRELLGLIPPSTICVNWTAPAPQAVRLVQPEDVVYVRPDRRSEWSSAEETWLALVQKVRTLKSGRTKLDLLWLYRPSDTSIGQSFYPFQNELFLSDNCSCDRDSYDLQDVLGRADVLWGNQDLATAAQQHAYVVRQTYMTDSHEFATFRQEHLSCRCKDNIVHPFAEAVADYQLGSFILYRTGNLESDTGRDVDSILEPAQVVSFLYTSHKLRLRVLRRARTKQPAAPPNELLWTEEYVETPAYNHVRLCVVQGFSNVNDVTEVFGRGGAGDLFYYVYHAEDPNPFPSQTSPSLRPLRGLGICCGGGSFDRGLEDGGAVRFEHAIDFDSLALHTYRANADPNDPPNLFLGPMEKYLEDSLQAGTTTYPRANVGEVELIAAGSPCQSFSILQPNKESSRSLKHASLIACVLSYVEHYMPYYFYLENVVAISSVAKGVSEDQSMMRKIIATLVALGYQLQQHVLDAPSYGSFQSRRRVIVTASAPGLTPPARPPQSHLSRPDGEQFRVTHLGSLANGKRFGASQDELAPFETVTFHEGTKDLPDIGDGHTYTCIPFPDHRQGGARLSHEQRRLIPLIPQYPRGMGLAKAHELGKIPEPQVQRWLGNKTRSATNTKSFSRVQPDTIITTITTGLHTIDAFVGTCIHPNQNRLLTVMEARRAQGFPDHEVILGGRQRQWKIIGNSVHRNVAFALGLSLREAWQKSCQEESQLVQHLEQGSRVTTRLNGTCRYELASEAAMGIARDIEKDRRAGSSIAPIERFETRLPGPFGGPRSNPRRQAPDLTDTPTADGLSRHRIPRSQHRSQQFSRVSTTTTAGHEIPVQQRPALPGSSSIGPLPSVPRRIANATSRMRSATPVLGETRSETHSIPIRDRLSPSVTSGTPATFPLSARGAAPRSPTLQLDRPELSHASAEAVPPAPEPSQALTSLAQPIVAPPNSSQSTVQSAEEEQTVTETTTTTVVTTTTTTVKKVIKIVRRGSADATEEVTTMVTTN</sequence>
<accession>A0A8K0PJC3</accession>
<keyword evidence="3 8" id="KW-0489">Methyltransferase</keyword>
<feature type="compositionally biased region" description="Low complexity" evidence="9">
    <location>
        <begin position="1159"/>
        <end position="1170"/>
    </location>
</feature>
<dbReference type="PANTHER" id="PTHR10629">
    <property type="entry name" value="CYTOSINE-SPECIFIC METHYLTRANSFERASE"/>
    <property type="match status" value="1"/>
</dbReference>
<evidence type="ECO:0000256" key="6">
    <source>
        <dbReference type="ARBA" id="ARBA00023125"/>
    </source>
</evidence>
<dbReference type="OrthoDB" id="5376140at2759"/>
<keyword evidence="4 8" id="KW-0808">Transferase</keyword>
<dbReference type="InterPro" id="IPR001525">
    <property type="entry name" value="C5_MeTfrase"/>
</dbReference>
<evidence type="ECO:0000313" key="12">
    <source>
        <dbReference type="Proteomes" id="UP000809789"/>
    </source>
</evidence>
<evidence type="ECO:0000256" key="9">
    <source>
        <dbReference type="SAM" id="MobiDB-lite"/>
    </source>
</evidence>
<dbReference type="Proteomes" id="UP000809789">
    <property type="component" value="Unassembled WGS sequence"/>
</dbReference>
<keyword evidence="7" id="KW-0539">Nucleus</keyword>
<dbReference type="GO" id="GO:0003886">
    <property type="term" value="F:DNA (cytosine-5-)-methyltransferase activity"/>
    <property type="evidence" value="ECO:0007669"/>
    <property type="project" value="UniProtKB-EC"/>
</dbReference>
<feature type="compositionally biased region" description="Polar residues" evidence="9">
    <location>
        <begin position="1136"/>
        <end position="1149"/>
    </location>
</feature>